<evidence type="ECO:0000313" key="1">
    <source>
        <dbReference type="EMBL" id="OIQ87311.1"/>
    </source>
</evidence>
<reference evidence="1" key="1">
    <citation type="submission" date="2016-10" db="EMBL/GenBank/DDBJ databases">
        <title>Sequence of Gallionella enrichment culture.</title>
        <authorList>
            <person name="Poehlein A."/>
            <person name="Muehling M."/>
            <person name="Daniel R."/>
        </authorList>
    </citation>
    <scope>NUCLEOTIDE SEQUENCE</scope>
</reference>
<dbReference type="AlphaFoldDB" id="A0A1J5R5I5"/>
<dbReference type="SUPFAM" id="SSF81901">
    <property type="entry name" value="HCP-like"/>
    <property type="match status" value="1"/>
</dbReference>
<dbReference type="EMBL" id="MLJW01000429">
    <property type="protein sequence ID" value="OIQ87311.1"/>
    <property type="molecule type" value="Genomic_DNA"/>
</dbReference>
<accession>A0A1J5R5I5</accession>
<dbReference type="InterPro" id="IPR006597">
    <property type="entry name" value="Sel1-like"/>
</dbReference>
<dbReference type="SMART" id="SM00671">
    <property type="entry name" value="SEL1"/>
    <property type="match status" value="2"/>
</dbReference>
<proteinExistence type="predicted"/>
<name>A0A1J5R5I5_9ZZZZ</name>
<comment type="caution">
    <text evidence="1">The sequence shown here is derived from an EMBL/GenBank/DDBJ whole genome shotgun (WGS) entry which is preliminary data.</text>
</comment>
<organism evidence="1">
    <name type="scientific">mine drainage metagenome</name>
    <dbReference type="NCBI Taxonomy" id="410659"/>
    <lineage>
        <taxon>unclassified sequences</taxon>
        <taxon>metagenomes</taxon>
        <taxon>ecological metagenomes</taxon>
    </lineage>
</organism>
<dbReference type="Gene3D" id="1.25.40.10">
    <property type="entry name" value="Tetratricopeptide repeat domain"/>
    <property type="match status" value="1"/>
</dbReference>
<dbReference type="PANTHER" id="PTHR11102:SF160">
    <property type="entry name" value="ERAD-ASSOCIATED E3 UBIQUITIN-PROTEIN LIGASE COMPONENT HRD3"/>
    <property type="match status" value="1"/>
</dbReference>
<protein>
    <submittedName>
        <fullName evidence="1">Sel1 repeat protein</fullName>
    </submittedName>
</protein>
<dbReference type="Pfam" id="PF08238">
    <property type="entry name" value="Sel1"/>
    <property type="match status" value="1"/>
</dbReference>
<dbReference type="InterPro" id="IPR011990">
    <property type="entry name" value="TPR-like_helical_dom_sf"/>
</dbReference>
<sequence>MESLACASRQHELAEALGRGMRHKHRGDFEAAAQAFSIAAHGGNAVAQYQLACLHLHSRGVAPDAAEAVSWLERSAAQGYVNALACLATDGESGHWRLALEP</sequence>
<gene>
    <name evidence="1" type="ORF">GALL_308300</name>
</gene>
<dbReference type="PANTHER" id="PTHR11102">
    <property type="entry name" value="SEL-1-LIKE PROTEIN"/>
    <property type="match status" value="1"/>
</dbReference>
<dbReference type="InterPro" id="IPR050767">
    <property type="entry name" value="Sel1_AlgK"/>
</dbReference>